<protein>
    <recommendedName>
        <fullName evidence="1">DUF7479 domain-containing protein</fullName>
    </recommendedName>
</protein>
<dbReference type="STRING" id="487685.SAMN04488696_0923"/>
<gene>
    <name evidence="2" type="ORF">SAMN04488696_0923</name>
</gene>
<dbReference type="InterPro" id="IPR055902">
    <property type="entry name" value="DUF7479"/>
</dbReference>
<proteinExistence type="predicted"/>
<dbReference type="Proteomes" id="UP000198535">
    <property type="component" value="Unassembled WGS sequence"/>
</dbReference>
<sequence length="152" mass="16584">MDIKITEELDNTLKDNGFKKEEIQELIANAEASGTKLKARDGNVTIAKGGSDNLTVYAVYSPDELLDVYAHKMNILGLTGGELNEIDYDDASEWACAKCGEIALERNVDMTYMGVTRPGPGLVCPKCDEFYVSDGVAKTLKTAEAILEEKRA</sequence>
<dbReference type="RefSeq" id="WP_091933708.1">
    <property type="nucleotide sequence ID" value="NZ_FOUJ01000001.1"/>
</dbReference>
<evidence type="ECO:0000313" key="3">
    <source>
        <dbReference type="Proteomes" id="UP000198535"/>
    </source>
</evidence>
<feature type="domain" description="DUF7479" evidence="1">
    <location>
        <begin position="93"/>
        <end position="150"/>
    </location>
</feature>
<dbReference type="AlphaFoldDB" id="A0A1I4PV62"/>
<accession>A0A1I4PV62</accession>
<dbReference type="EMBL" id="FOUJ01000001">
    <property type="protein sequence ID" value="SFM31732.1"/>
    <property type="molecule type" value="Genomic_DNA"/>
</dbReference>
<organism evidence="2 3">
    <name type="scientific">Methanolobus profundi</name>
    <dbReference type="NCBI Taxonomy" id="487685"/>
    <lineage>
        <taxon>Archaea</taxon>
        <taxon>Methanobacteriati</taxon>
        <taxon>Methanobacteriota</taxon>
        <taxon>Stenosarchaea group</taxon>
        <taxon>Methanomicrobia</taxon>
        <taxon>Methanosarcinales</taxon>
        <taxon>Methanosarcinaceae</taxon>
        <taxon>Methanolobus</taxon>
    </lineage>
</organism>
<evidence type="ECO:0000259" key="1">
    <source>
        <dbReference type="Pfam" id="PF24292"/>
    </source>
</evidence>
<dbReference type="OrthoDB" id="123244at2157"/>
<name>A0A1I4PV62_9EURY</name>
<keyword evidence="3" id="KW-1185">Reference proteome</keyword>
<evidence type="ECO:0000313" key="2">
    <source>
        <dbReference type="EMBL" id="SFM31732.1"/>
    </source>
</evidence>
<reference evidence="3" key="1">
    <citation type="submission" date="2016-10" db="EMBL/GenBank/DDBJ databases">
        <authorList>
            <person name="Varghese N."/>
            <person name="Submissions S."/>
        </authorList>
    </citation>
    <scope>NUCLEOTIDE SEQUENCE [LARGE SCALE GENOMIC DNA]</scope>
    <source>
        <strain evidence="3">Mob M</strain>
    </source>
</reference>
<dbReference type="Pfam" id="PF24292">
    <property type="entry name" value="DUF7479"/>
    <property type="match status" value="1"/>
</dbReference>